<gene>
    <name evidence="1" type="ORF">NG895_12050</name>
</gene>
<keyword evidence="2" id="KW-1185">Reference proteome</keyword>
<evidence type="ECO:0000313" key="1">
    <source>
        <dbReference type="EMBL" id="MCO6044640.1"/>
    </source>
</evidence>
<reference evidence="1" key="1">
    <citation type="submission" date="2022-06" db="EMBL/GenBank/DDBJ databases">
        <title>Aeoliella straminimaris, a novel planctomycete from sediments.</title>
        <authorList>
            <person name="Vitorino I.R."/>
            <person name="Lage O.M."/>
        </authorList>
    </citation>
    <scope>NUCLEOTIDE SEQUENCE</scope>
    <source>
        <strain evidence="1">ICT_H6.2</strain>
    </source>
</reference>
<evidence type="ECO:0000313" key="2">
    <source>
        <dbReference type="Proteomes" id="UP001155241"/>
    </source>
</evidence>
<dbReference type="AlphaFoldDB" id="A0A9X2F972"/>
<dbReference type="EMBL" id="JAMXLR010000036">
    <property type="protein sequence ID" value="MCO6044640.1"/>
    <property type="molecule type" value="Genomic_DNA"/>
</dbReference>
<sequence>MQAKNRRLWTKKQLAAEIQITERAIELMVKRGELPEPDCRIGRRLVRWTDKAVQDFINAGGTRIEQ</sequence>
<comment type="caution">
    <text evidence="1">The sequence shown here is derived from an EMBL/GenBank/DDBJ whole genome shotgun (WGS) entry which is preliminary data.</text>
</comment>
<name>A0A9X2F972_9BACT</name>
<accession>A0A9X2F972</accession>
<proteinExistence type="predicted"/>
<dbReference type="RefSeq" id="WP_252852750.1">
    <property type="nucleotide sequence ID" value="NZ_JAMXLR010000036.1"/>
</dbReference>
<organism evidence="1 2">
    <name type="scientific">Aeoliella straminimaris</name>
    <dbReference type="NCBI Taxonomy" id="2954799"/>
    <lineage>
        <taxon>Bacteria</taxon>
        <taxon>Pseudomonadati</taxon>
        <taxon>Planctomycetota</taxon>
        <taxon>Planctomycetia</taxon>
        <taxon>Pirellulales</taxon>
        <taxon>Lacipirellulaceae</taxon>
        <taxon>Aeoliella</taxon>
    </lineage>
</organism>
<protein>
    <submittedName>
        <fullName evidence="1">Uncharacterized protein</fullName>
    </submittedName>
</protein>
<dbReference type="Proteomes" id="UP001155241">
    <property type="component" value="Unassembled WGS sequence"/>
</dbReference>